<organism evidence="7 8">
    <name type="scientific">Limnohabitans radicicola</name>
    <dbReference type="NCBI Taxonomy" id="2771427"/>
    <lineage>
        <taxon>Bacteria</taxon>
        <taxon>Pseudomonadati</taxon>
        <taxon>Pseudomonadota</taxon>
        <taxon>Betaproteobacteria</taxon>
        <taxon>Burkholderiales</taxon>
        <taxon>Comamonadaceae</taxon>
        <taxon>Limnohabitans</taxon>
    </lineage>
</organism>
<comment type="catalytic activity">
    <reaction evidence="6">
        <text>Exonucleolytic cleavage in either 5'- to 3'- or 3'- to 5'-direction to yield nucleoside 5'-phosphates.</text>
        <dbReference type="EC" id="3.1.11.6"/>
    </reaction>
</comment>
<dbReference type="GO" id="GO:0008855">
    <property type="term" value="F:exodeoxyribonuclease VII activity"/>
    <property type="evidence" value="ECO:0007669"/>
    <property type="project" value="UniProtKB-UniRule"/>
</dbReference>
<dbReference type="Gene3D" id="1.10.287.1040">
    <property type="entry name" value="Exonuclease VII, small subunit"/>
    <property type="match status" value="1"/>
</dbReference>
<sequence>MPKVPTTSPASALPDNYEAALQELEQLVAQLESGQMPLDQLLSGYQRGAALLGFCRDKLQAVEDQIKVLEGGQLKPWNEA</sequence>
<protein>
    <recommendedName>
        <fullName evidence="6">Exodeoxyribonuclease 7 small subunit</fullName>
        <ecNumber evidence="6">3.1.11.6</ecNumber>
    </recommendedName>
    <alternativeName>
        <fullName evidence="6">Exodeoxyribonuclease VII small subunit</fullName>
        <shortName evidence="6">Exonuclease VII small subunit</shortName>
    </alternativeName>
</protein>
<keyword evidence="8" id="KW-1185">Reference proteome</keyword>
<dbReference type="GO" id="GO:0005829">
    <property type="term" value="C:cytosol"/>
    <property type="evidence" value="ECO:0007669"/>
    <property type="project" value="TreeGrafter"/>
</dbReference>
<dbReference type="EC" id="3.1.11.6" evidence="6"/>
<dbReference type="SUPFAM" id="SSF116842">
    <property type="entry name" value="XseB-like"/>
    <property type="match status" value="1"/>
</dbReference>
<dbReference type="PANTHER" id="PTHR34137">
    <property type="entry name" value="EXODEOXYRIBONUCLEASE 7 SMALL SUBUNIT"/>
    <property type="match status" value="1"/>
</dbReference>
<dbReference type="NCBIfam" id="TIGR01280">
    <property type="entry name" value="xseB"/>
    <property type="match status" value="1"/>
</dbReference>
<gene>
    <name evidence="6" type="primary">xseB</name>
    <name evidence="7" type="ORF">IC609_14150</name>
</gene>
<dbReference type="GO" id="GO:0009318">
    <property type="term" value="C:exodeoxyribonuclease VII complex"/>
    <property type="evidence" value="ECO:0007669"/>
    <property type="project" value="UniProtKB-UniRule"/>
</dbReference>
<dbReference type="RefSeq" id="WP_191820164.1">
    <property type="nucleotide sequence ID" value="NZ_JACYFT010000003.1"/>
</dbReference>
<reference evidence="7" key="1">
    <citation type="submission" date="2020-09" db="EMBL/GenBank/DDBJ databases">
        <title>Genome seq and assembly of Limnohabitants sp.</title>
        <authorList>
            <person name="Chhetri G."/>
        </authorList>
    </citation>
    <scope>NUCLEOTIDE SEQUENCE</scope>
    <source>
        <strain evidence="7">JUR4</strain>
    </source>
</reference>
<keyword evidence="5 6" id="KW-0269">Exonuclease</keyword>
<evidence type="ECO:0000313" key="7">
    <source>
        <dbReference type="EMBL" id="MBD8051685.1"/>
    </source>
</evidence>
<comment type="subunit">
    <text evidence="6">Heterooligomer composed of large and small subunits.</text>
</comment>
<proteinExistence type="inferred from homology"/>
<evidence type="ECO:0000256" key="5">
    <source>
        <dbReference type="ARBA" id="ARBA00022839"/>
    </source>
</evidence>
<comment type="function">
    <text evidence="6">Bidirectionally degrades single-stranded DNA into large acid-insoluble oligonucleotides, which are then degraded further into small acid-soluble oligonucleotides.</text>
</comment>
<comment type="caution">
    <text evidence="7">The sequence shown here is derived from an EMBL/GenBank/DDBJ whole genome shotgun (WGS) entry which is preliminary data.</text>
</comment>
<evidence type="ECO:0000256" key="6">
    <source>
        <dbReference type="HAMAP-Rule" id="MF_00337"/>
    </source>
</evidence>
<evidence type="ECO:0000313" key="8">
    <source>
        <dbReference type="Proteomes" id="UP000647424"/>
    </source>
</evidence>
<comment type="similarity">
    <text evidence="1 6">Belongs to the XseB family.</text>
</comment>
<dbReference type="PANTHER" id="PTHR34137:SF1">
    <property type="entry name" value="EXODEOXYRIBONUCLEASE 7 SMALL SUBUNIT"/>
    <property type="match status" value="1"/>
</dbReference>
<dbReference type="PIRSF" id="PIRSF006488">
    <property type="entry name" value="Exonuc_VII_S"/>
    <property type="match status" value="1"/>
</dbReference>
<dbReference type="AlphaFoldDB" id="A0A927FLG4"/>
<evidence type="ECO:0000256" key="2">
    <source>
        <dbReference type="ARBA" id="ARBA00022490"/>
    </source>
</evidence>
<accession>A0A927FLG4</accession>
<dbReference type="InterPro" id="IPR003761">
    <property type="entry name" value="Exonuc_VII_S"/>
</dbReference>
<dbReference type="GO" id="GO:0006308">
    <property type="term" value="P:DNA catabolic process"/>
    <property type="evidence" value="ECO:0007669"/>
    <property type="project" value="UniProtKB-UniRule"/>
</dbReference>
<keyword evidence="3 6" id="KW-0540">Nuclease</keyword>
<evidence type="ECO:0000256" key="1">
    <source>
        <dbReference type="ARBA" id="ARBA00009998"/>
    </source>
</evidence>
<dbReference type="NCBIfam" id="NF002141">
    <property type="entry name" value="PRK00977.1-5"/>
    <property type="match status" value="1"/>
</dbReference>
<dbReference type="HAMAP" id="MF_00337">
    <property type="entry name" value="Exonuc_7_S"/>
    <property type="match status" value="1"/>
</dbReference>
<name>A0A927FLG4_9BURK</name>
<evidence type="ECO:0000256" key="4">
    <source>
        <dbReference type="ARBA" id="ARBA00022801"/>
    </source>
</evidence>
<keyword evidence="2 6" id="KW-0963">Cytoplasm</keyword>
<dbReference type="Pfam" id="PF02609">
    <property type="entry name" value="Exonuc_VII_S"/>
    <property type="match status" value="1"/>
</dbReference>
<keyword evidence="4 6" id="KW-0378">Hydrolase</keyword>
<dbReference type="EMBL" id="JACYFT010000003">
    <property type="protein sequence ID" value="MBD8051685.1"/>
    <property type="molecule type" value="Genomic_DNA"/>
</dbReference>
<dbReference type="InterPro" id="IPR037004">
    <property type="entry name" value="Exonuc_VII_ssu_sf"/>
</dbReference>
<comment type="subcellular location">
    <subcellularLocation>
        <location evidence="6">Cytoplasm</location>
    </subcellularLocation>
</comment>
<dbReference type="Proteomes" id="UP000647424">
    <property type="component" value="Unassembled WGS sequence"/>
</dbReference>
<evidence type="ECO:0000256" key="3">
    <source>
        <dbReference type="ARBA" id="ARBA00022722"/>
    </source>
</evidence>